<dbReference type="Gene3D" id="3.40.50.2000">
    <property type="entry name" value="Glycogen Phosphorylase B"/>
    <property type="match status" value="2"/>
</dbReference>
<evidence type="ECO:0000256" key="4">
    <source>
        <dbReference type="RuleBase" id="RU362057"/>
    </source>
</evidence>
<dbReference type="EMBL" id="NMUH01005590">
    <property type="protein sequence ID" value="MQM13174.1"/>
    <property type="molecule type" value="Genomic_DNA"/>
</dbReference>
<evidence type="ECO:0000256" key="5">
    <source>
        <dbReference type="SAM" id="MobiDB-lite"/>
    </source>
</evidence>
<evidence type="ECO:0000256" key="2">
    <source>
        <dbReference type="ARBA" id="ARBA00022679"/>
    </source>
</evidence>
<keyword evidence="2 3" id="KW-0808">Transferase</keyword>
<dbReference type="SUPFAM" id="SSF53756">
    <property type="entry name" value="UDP-Glycosyltransferase/glycogen phosphorylase"/>
    <property type="match status" value="1"/>
</dbReference>
<evidence type="ECO:0000313" key="7">
    <source>
        <dbReference type="EMBL" id="MQM13174.1"/>
    </source>
</evidence>
<dbReference type="GO" id="GO:0035251">
    <property type="term" value="F:UDP-glucosyltransferase activity"/>
    <property type="evidence" value="ECO:0007669"/>
    <property type="project" value="TreeGrafter"/>
</dbReference>
<comment type="caution">
    <text evidence="7">The sequence shown here is derived from an EMBL/GenBank/DDBJ whole genome shotgun (WGS) entry which is preliminary data.</text>
</comment>
<dbReference type="FunFam" id="3.40.50.2000:FF:000047">
    <property type="entry name" value="Glycosyltransferase"/>
    <property type="match status" value="1"/>
</dbReference>
<sequence>MPEPTPMDGLTIPHFVLVPLPAQGHTIPMVDIAHLLAERGVTVTFVTTPVNAARIRKVIDRAEAAGLPIGFLELRFPCAEAGLPEGCENVDLLPSLELTPAFFRACGLLREPLLDRLREPHQPPASCIVSDMWHLWTQGVADELGVPRLIFHGTGCFPLLCMRNIRSSILFDEVNDDTKPLMVPGLPHRIEITKGQSPFFRQDPESERLWNEMLTADEACHGVVVNSFHEMESLYIEGYQKAIGKKAWAIGPVCLYNKNEDVSVKAVRGNKSSDDGLQCLAWLDSVAPRSVVYASFGSVAYISPSQHVEIGEGLKASNHPFVWVIKPREQSPALEQWLAEGFVESTEGRGFVIRGWAPQVAILSHSAVGGFVTHCGWNSCLEAICAGVPVLTWPFFAEQFLNERLMVSVLGIGVAAGVNTRTMLMGDEIMVKREAVEESVRKLMDGGEEGEERRKRTKELGEKARKAMEVAGSSYQNMTDLIQEVSLHNVKVRSKMGREA</sequence>
<dbReference type="CDD" id="cd03784">
    <property type="entry name" value="GT1_Gtf-like"/>
    <property type="match status" value="1"/>
</dbReference>
<dbReference type="InterPro" id="IPR058980">
    <property type="entry name" value="Glyco_transf_N"/>
</dbReference>
<dbReference type="PROSITE" id="PS00375">
    <property type="entry name" value="UDPGT"/>
    <property type="match status" value="1"/>
</dbReference>
<dbReference type="Pfam" id="PF26168">
    <property type="entry name" value="Glyco_transf_N"/>
    <property type="match status" value="1"/>
</dbReference>
<evidence type="ECO:0000256" key="1">
    <source>
        <dbReference type="ARBA" id="ARBA00009995"/>
    </source>
</evidence>
<dbReference type="OrthoDB" id="5835829at2759"/>
<dbReference type="AlphaFoldDB" id="A0A843X5P2"/>
<organism evidence="7 8">
    <name type="scientific">Colocasia esculenta</name>
    <name type="common">Wild taro</name>
    <name type="synonym">Arum esculentum</name>
    <dbReference type="NCBI Taxonomy" id="4460"/>
    <lineage>
        <taxon>Eukaryota</taxon>
        <taxon>Viridiplantae</taxon>
        <taxon>Streptophyta</taxon>
        <taxon>Embryophyta</taxon>
        <taxon>Tracheophyta</taxon>
        <taxon>Spermatophyta</taxon>
        <taxon>Magnoliopsida</taxon>
        <taxon>Liliopsida</taxon>
        <taxon>Araceae</taxon>
        <taxon>Aroideae</taxon>
        <taxon>Colocasieae</taxon>
        <taxon>Colocasia</taxon>
    </lineage>
</organism>
<proteinExistence type="inferred from homology"/>
<keyword evidence="3" id="KW-0328">Glycosyltransferase</keyword>
<evidence type="ECO:0000259" key="6">
    <source>
        <dbReference type="Pfam" id="PF26168"/>
    </source>
</evidence>
<dbReference type="PANTHER" id="PTHR48047:SF182">
    <property type="entry name" value="GLYCOSYLTRANSFERASE"/>
    <property type="match status" value="1"/>
</dbReference>
<evidence type="ECO:0000313" key="8">
    <source>
        <dbReference type="Proteomes" id="UP000652761"/>
    </source>
</evidence>
<name>A0A843X5P2_COLES</name>
<dbReference type="Pfam" id="PF00201">
    <property type="entry name" value="UDPGT"/>
    <property type="match status" value="1"/>
</dbReference>
<dbReference type="EC" id="2.4.1.-" evidence="4"/>
<dbReference type="InterPro" id="IPR002213">
    <property type="entry name" value="UDP_glucos_trans"/>
</dbReference>
<comment type="similarity">
    <text evidence="1 3">Belongs to the UDP-glycosyltransferase family.</text>
</comment>
<accession>A0A843X5P2</accession>
<evidence type="ECO:0000256" key="3">
    <source>
        <dbReference type="RuleBase" id="RU003718"/>
    </source>
</evidence>
<keyword evidence="8" id="KW-1185">Reference proteome</keyword>
<dbReference type="InterPro" id="IPR035595">
    <property type="entry name" value="UDP_glycos_trans_CS"/>
</dbReference>
<protein>
    <recommendedName>
        <fullName evidence="4">Glycosyltransferase</fullName>
        <ecNumber evidence="4">2.4.1.-</ecNumber>
    </recommendedName>
</protein>
<dbReference type="Proteomes" id="UP000652761">
    <property type="component" value="Unassembled WGS sequence"/>
</dbReference>
<gene>
    <name evidence="7" type="ORF">Taro_046097</name>
</gene>
<reference evidence="7" key="1">
    <citation type="submission" date="2017-07" db="EMBL/GenBank/DDBJ databases">
        <title>Taro Niue Genome Assembly and Annotation.</title>
        <authorList>
            <person name="Atibalentja N."/>
            <person name="Keating K."/>
            <person name="Fields C.J."/>
        </authorList>
    </citation>
    <scope>NUCLEOTIDE SEQUENCE</scope>
    <source>
        <strain evidence="7">Niue_2</strain>
        <tissue evidence="7">Leaf</tissue>
    </source>
</reference>
<feature type="domain" description="Glycosyltransferase N-terminal" evidence="6">
    <location>
        <begin position="16"/>
        <end position="253"/>
    </location>
</feature>
<dbReference type="PANTHER" id="PTHR48047">
    <property type="entry name" value="GLYCOSYLTRANSFERASE"/>
    <property type="match status" value="1"/>
</dbReference>
<feature type="region of interest" description="Disordered" evidence="5">
    <location>
        <begin position="443"/>
        <end position="463"/>
    </location>
</feature>